<evidence type="ECO:0000313" key="3">
    <source>
        <dbReference type="EMBL" id="CAK5283824.1"/>
    </source>
</evidence>
<dbReference type="AlphaFoldDB" id="A0AAD2K7Q8"/>
<feature type="domain" description="Transposase Tc1-like" evidence="1">
    <location>
        <begin position="72"/>
        <end position="139"/>
    </location>
</feature>
<dbReference type="GO" id="GO:0006313">
    <property type="term" value="P:DNA transposition"/>
    <property type="evidence" value="ECO:0007669"/>
    <property type="project" value="InterPro"/>
</dbReference>
<dbReference type="Gene3D" id="3.30.420.10">
    <property type="entry name" value="Ribonuclease H-like superfamily/Ribonuclease H"/>
    <property type="match status" value="1"/>
</dbReference>
<proteinExistence type="predicted"/>
<dbReference type="Proteomes" id="UP001295794">
    <property type="component" value="Unassembled WGS sequence"/>
</dbReference>
<protein>
    <recommendedName>
        <fullName evidence="5">Transposase</fullName>
    </recommendedName>
</protein>
<evidence type="ECO:0000259" key="1">
    <source>
        <dbReference type="Pfam" id="PF01498"/>
    </source>
</evidence>
<dbReference type="PANTHER" id="PTHR23022">
    <property type="entry name" value="TRANSPOSABLE ELEMENT-RELATED"/>
    <property type="match status" value="1"/>
</dbReference>
<dbReference type="GO" id="GO:0003677">
    <property type="term" value="F:DNA binding"/>
    <property type="evidence" value="ECO:0007669"/>
    <property type="project" value="InterPro"/>
</dbReference>
<accession>A0AAD2K7Q8</accession>
<evidence type="ECO:0008006" key="5">
    <source>
        <dbReference type="Google" id="ProtNLM"/>
    </source>
</evidence>
<evidence type="ECO:0000259" key="2">
    <source>
        <dbReference type="Pfam" id="PF13358"/>
    </source>
</evidence>
<organism evidence="3 4">
    <name type="scientific">Mycena citricolor</name>
    <dbReference type="NCBI Taxonomy" id="2018698"/>
    <lineage>
        <taxon>Eukaryota</taxon>
        <taxon>Fungi</taxon>
        <taxon>Dikarya</taxon>
        <taxon>Basidiomycota</taxon>
        <taxon>Agaricomycotina</taxon>
        <taxon>Agaricomycetes</taxon>
        <taxon>Agaricomycetidae</taxon>
        <taxon>Agaricales</taxon>
        <taxon>Marasmiineae</taxon>
        <taxon>Mycenaceae</taxon>
        <taxon>Mycena</taxon>
    </lineage>
</organism>
<dbReference type="InterPro" id="IPR036397">
    <property type="entry name" value="RNaseH_sf"/>
</dbReference>
<reference evidence="3" key="1">
    <citation type="submission" date="2023-11" db="EMBL/GenBank/DDBJ databases">
        <authorList>
            <person name="De Vega J J."/>
            <person name="De Vega J J."/>
        </authorList>
    </citation>
    <scope>NUCLEOTIDE SEQUENCE</scope>
</reference>
<dbReference type="InterPro" id="IPR009057">
    <property type="entry name" value="Homeodomain-like_sf"/>
</dbReference>
<evidence type="ECO:0000313" key="4">
    <source>
        <dbReference type="Proteomes" id="UP001295794"/>
    </source>
</evidence>
<dbReference type="PANTHER" id="PTHR23022:SF135">
    <property type="entry name" value="SI:DKEY-77F5.3"/>
    <property type="match status" value="1"/>
</dbReference>
<sequence>MPKLTSRPHHSTEIKNQFIGAMLVESNIKKNATSFGIPYETARKLWKKYQETGSVDNLPRSGRPKKVTDQMKAKIVQTARENRRMPFTNIGNLMNPPVGKTTVAGMLGDAGMHRCVARHVPFLTPAHKEQRLAWAEANLRKTSRGWESVIWSDECYIHMNRNSGRVWVTRTPEEVYEEGCLVPTFKQSAVCVMVWGCIAHDFKGPLIILKYPGGKGGGMSADLYQKQVLKKHLHAIMKDLRKHRRRRIKIQFQQDGASCHTAHSTIDWLEDHKIPVFPHPACSPDVSPIEPCWHELKKRIRARRPLPTTFESLKKAIQEEWAAIPISDINKYTGTMVERVRAVIDANGGHTQF</sequence>
<dbReference type="Pfam" id="PF13358">
    <property type="entry name" value="DDE_3"/>
    <property type="match status" value="1"/>
</dbReference>
<dbReference type="SUPFAM" id="SSF46689">
    <property type="entry name" value="Homeodomain-like"/>
    <property type="match status" value="1"/>
</dbReference>
<dbReference type="InterPro" id="IPR002492">
    <property type="entry name" value="Transposase_Tc1-like"/>
</dbReference>
<dbReference type="GO" id="GO:0015074">
    <property type="term" value="P:DNA integration"/>
    <property type="evidence" value="ECO:0007669"/>
    <property type="project" value="InterPro"/>
</dbReference>
<dbReference type="InterPro" id="IPR038717">
    <property type="entry name" value="Tc1-like_DDE_dom"/>
</dbReference>
<comment type="caution">
    <text evidence="3">The sequence shown here is derived from an EMBL/GenBank/DDBJ whole genome shotgun (WGS) entry which is preliminary data.</text>
</comment>
<dbReference type="EMBL" id="CAVNYO010000476">
    <property type="protein sequence ID" value="CAK5283824.1"/>
    <property type="molecule type" value="Genomic_DNA"/>
</dbReference>
<name>A0AAD2K7Q8_9AGAR</name>
<dbReference type="InterPro" id="IPR052338">
    <property type="entry name" value="Transposase_5"/>
</dbReference>
<gene>
    <name evidence="3" type="ORF">MYCIT1_LOCUS36670</name>
</gene>
<keyword evidence="4" id="KW-1185">Reference proteome</keyword>
<dbReference type="Pfam" id="PF01498">
    <property type="entry name" value="HTH_Tnp_Tc3_2"/>
    <property type="match status" value="1"/>
</dbReference>
<feature type="domain" description="Tc1-like transposase DDE" evidence="2">
    <location>
        <begin position="225"/>
        <end position="307"/>
    </location>
</feature>